<dbReference type="GO" id="GO:0005654">
    <property type="term" value="C:nucleoplasm"/>
    <property type="evidence" value="ECO:0007669"/>
    <property type="project" value="TreeGrafter"/>
</dbReference>
<protein>
    <recommendedName>
        <fullName evidence="5">UV excision repair protein RAD23</fullName>
    </recommendedName>
</protein>
<dbReference type="Pfam" id="PF09280">
    <property type="entry name" value="XPC-binding"/>
    <property type="match status" value="1"/>
</dbReference>
<dbReference type="SUPFAM" id="SSF54236">
    <property type="entry name" value="Ubiquitin-like"/>
    <property type="match status" value="1"/>
</dbReference>
<comment type="subcellular location">
    <subcellularLocation>
        <location evidence="5">Nucleus</location>
    </subcellularLocation>
    <subcellularLocation>
        <location evidence="5">Cytoplasm</location>
    </subcellularLocation>
</comment>
<dbReference type="GO" id="GO:0031593">
    <property type="term" value="F:polyubiquitin modification-dependent protein binding"/>
    <property type="evidence" value="ECO:0007669"/>
    <property type="project" value="UniProtKB-UniRule"/>
</dbReference>
<evidence type="ECO:0000313" key="9">
    <source>
        <dbReference type="EMBL" id="CDZ98246.1"/>
    </source>
</evidence>
<dbReference type="GO" id="GO:0006289">
    <property type="term" value="P:nucleotide-excision repair"/>
    <property type="evidence" value="ECO:0007669"/>
    <property type="project" value="UniProtKB-UniRule"/>
</dbReference>
<accession>A0A0F7SH83</accession>
<reference evidence="9" key="1">
    <citation type="submission" date="2014-08" db="EMBL/GenBank/DDBJ databases">
        <authorList>
            <person name="Sharma Rahul"/>
            <person name="Thines Marco"/>
        </authorList>
    </citation>
    <scope>NUCLEOTIDE SEQUENCE</scope>
</reference>
<dbReference type="CDD" id="cd01805">
    <property type="entry name" value="Ubl_Rad23"/>
    <property type="match status" value="1"/>
</dbReference>
<keyword evidence="1" id="KW-0677">Repeat</keyword>
<dbReference type="GO" id="GO:0003684">
    <property type="term" value="F:damaged DNA binding"/>
    <property type="evidence" value="ECO:0007669"/>
    <property type="project" value="UniProtKB-UniRule"/>
</dbReference>
<evidence type="ECO:0000256" key="5">
    <source>
        <dbReference type="RuleBase" id="RU367049"/>
    </source>
</evidence>
<comment type="function">
    <text evidence="5">Multiubiquitin chain receptor involved in modulation of proteasomal degradation. Involved in nucleotide excision repair.</text>
</comment>
<dbReference type="PANTHER" id="PTHR10621">
    <property type="entry name" value="UV EXCISION REPAIR PROTEIN RAD23"/>
    <property type="match status" value="1"/>
</dbReference>
<dbReference type="SUPFAM" id="SSF101238">
    <property type="entry name" value="XPC-binding domain"/>
    <property type="match status" value="1"/>
</dbReference>
<dbReference type="PANTHER" id="PTHR10621:SF0">
    <property type="entry name" value="UV EXCISION REPAIR PROTEIN RAD23"/>
    <property type="match status" value="1"/>
</dbReference>
<dbReference type="FunFam" id="1.10.8.10:FF:000003">
    <property type="entry name" value="UV excision repair protein RAD23 homolog"/>
    <property type="match status" value="1"/>
</dbReference>
<dbReference type="SMART" id="SM00165">
    <property type="entry name" value="UBA"/>
    <property type="match status" value="2"/>
</dbReference>
<evidence type="ECO:0000259" key="7">
    <source>
        <dbReference type="PROSITE" id="PS50030"/>
    </source>
</evidence>
<feature type="domain" description="UBA" evidence="7">
    <location>
        <begin position="147"/>
        <end position="187"/>
    </location>
</feature>
<dbReference type="SUPFAM" id="SSF46934">
    <property type="entry name" value="UBA-like"/>
    <property type="match status" value="2"/>
</dbReference>
<dbReference type="InterPro" id="IPR004806">
    <property type="entry name" value="Rad23"/>
</dbReference>
<sequence>MSRTVTFKTLDQKSFTVSVNDDDSISTVKEKVNALGKPVSKLIYSGKVLDDSKTVAEIDIKEKDFVVVMFAKVKPAPKAAEPTASVATPSATAASPAPPTTDTTSAPASDAPSSDVSMSEPAAPAATPASSGLASTGLSHGSFLKGDALQSAIANMKEMGFEEALIMRALKASFNNPDRAVEYLMNGIPEESEQPTSVASIAPSAPAAAVPASAGAVTDDSAPTSAPAPSSGGEPENLFAAAAAAMQQQPGGARSGASAAPQGAQGAGAGQLDLSALAQTPMMQQLRQMVRENPALIQPMIQQLVQSNPALGQQIAANPEIIMQLFAGEDGGEFGEDDGEWEGGDELMAALGGERGEGGDHQNVVQVTEQERDAIERLESMGFPRNKVLEAFLLCDRDEEMAANYLFDTAGDDDI</sequence>
<dbReference type="AlphaFoldDB" id="A0A0F7SH83"/>
<keyword evidence="5" id="KW-0963">Cytoplasm</keyword>
<dbReference type="PROSITE" id="PS50030">
    <property type="entry name" value="UBA"/>
    <property type="match status" value="2"/>
</dbReference>
<dbReference type="Pfam" id="PF00240">
    <property type="entry name" value="ubiquitin"/>
    <property type="match status" value="1"/>
</dbReference>
<evidence type="ECO:0000259" key="8">
    <source>
        <dbReference type="PROSITE" id="PS50053"/>
    </source>
</evidence>
<dbReference type="GO" id="GO:0043161">
    <property type="term" value="P:proteasome-mediated ubiquitin-dependent protein catabolic process"/>
    <property type="evidence" value="ECO:0007669"/>
    <property type="project" value="UniProtKB-UniRule"/>
</dbReference>
<dbReference type="CDD" id="cd14280">
    <property type="entry name" value="UBA1_Rad23_like"/>
    <property type="match status" value="1"/>
</dbReference>
<comment type="similarity">
    <text evidence="5">Belongs to the RAD23 family.</text>
</comment>
<dbReference type="GO" id="GO:0005829">
    <property type="term" value="C:cytosol"/>
    <property type="evidence" value="ECO:0007669"/>
    <property type="project" value="TreeGrafter"/>
</dbReference>
<dbReference type="GO" id="GO:0043130">
    <property type="term" value="F:ubiquitin binding"/>
    <property type="evidence" value="ECO:0007669"/>
    <property type="project" value="UniProtKB-UniRule"/>
</dbReference>
<dbReference type="CDD" id="cd14281">
    <property type="entry name" value="UBA2_Rad23_like"/>
    <property type="match status" value="1"/>
</dbReference>
<dbReference type="Pfam" id="PF00627">
    <property type="entry name" value="UBA"/>
    <property type="match status" value="2"/>
</dbReference>
<dbReference type="Gene3D" id="3.10.20.90">
    <property type="entry name" value="Phosphatidylinositol 3-kinase Catalytic Subunit, Chain A, domain 1"/>
    <property type="match status" value="1"/>
</dbReference>
<dbReference type="InterPro" id="IPR036353">
    <property type="entry name" value="XPC-bd_sf"/>
</dbReference>
<evidence type="ECO:0000256" key="1">
    <source>
        <dbReference type="ARBA" id="ARBA00022737"/>
    </source>
</evidence>
<dbReference type="EMBL" id="LN483326">
    <property type="protein sequence ID" value="CDZ98246.1"/>
    <property type="molecule type" value="Genomic_DNA"/>
</dbReference>
<dbReference type="SMART" id="SM00213">
    <property type="entry name" value="UBQ"/>
    <property type="match status" value="1"/>
</dbReference>
<dbReference type="GO" id="GO:0070628">
    <property type="term" value="F:proteasome binding"/>
    <property type="evidence" value="ECO:0007669"/>
    <property type="project" value="TreeGrafter"/>
</dbReference>
<dbReference type="InterPro" id="IPR015940">
    <property type="entry name" value="UBA"/>
</dbReference>
<dbReference type="PROSITE" id="PS50053">
    <property type="entry name" value="UBIQUITIN_2"/>
    <property type="match status" value="1"/>
</dbReference>
<feature type="region of interest" description="Disordered" evidence="6">
    <location>
        <begin position="211"/>
        <end position="267"/>
    </location>
</feature>
<dbReference type="PRINTS" id="PR01839">
    <property type="entry name" value="RAD23PROTEIN"/>
</dbReference>
<feature type="region of interest" description="Disordered" evidence="6">
    <location>
        <begin position="79"/>
        <end position="137"/>
    </location>
</feature>
<name>A0A0F7SH83_PHARH</name>
<keyword evidence="2 5" id="KW-0227">DNA damage</keyword>
<proteinExistence type="inferred from homology"/>
<dbReference type="InterPro" id="IPR009060">
    <property type="entry name" value="UBA-like_sf"/>
</dbReference>
<evidence type="ECO:0000256" key="4">
    <source>
        <dbReference type="ARBA" id="ARBA00023242"/>
    </source>
</evidence>
<keyword evidence="3 5" id="KW-0234">DNA repair</keyword>
<dbReference type="Gene3D" id="1.10.8.10">
    <property type="entry name" value="DNA helicase RuvA subunit, C-terminal domain"/>
    <property type="match status" value="2"/>
</dbReference>
<dbReference type="InterPro" id="IPR015360">
    <property type="entry name" value="XPC-bd"/>
</dbReference>
<evidence type="ECO:0000256" key="3">
    <source>
        <dbReference type="ARBA" id="ARBA00023204"/>
    </source>
</evidence>
<organism evidence="9">
    <name type="scientific">Phaffia rhodozyma</name>
    <name type="common">Yeast</name>
    <name type="synonym">Xanthophyllomyces dendrorhous</name>
    <dbReference type="NCBI Taxonomy" id="264483"/>
    <lineage>
        <taxon>Eukaryota</taxon>
        <taxon>Fungi</taxon>
        <taxon>Dikarya</taxon>
        <taxon>Basidiomycota</taxon>
        <taxon>Agaricomycotina</taxon>
        <taxon>Tremellomycetes</taxon>
        <taxon>Cystofilobasidiales</taxon>
        <taxon>Mrakiaceae</taxon>
        <taxon>Phaffia</taxon>
    </lineage>
</organism>
<dbReference type="NCBIfam" id="TIGR00601">
    <property type="entry name" value="rad23"/>
    <property type="match status" value="1"/>
</dbReference>
<dbReference type="Gene3D" id="1.10.10.540">
    <property type="entry name" value="XPC-binding domain"/>
    <property type="match status" value="1"/>
</dbReference>
<evidence type="ECO:0000256" key="2">
    <source>
        <dbReference type="ARBA" id="ARBA00022763"/>
    </source>
</evidence>
<dbReference type="InterPro" id="IPR000626">
    <property type="entry name" value="Ubiquitin-like_dom"/>
</dbReference>
<feature type="domain" description="Ubiquitin-like" evidence="8">
    <location>
        <begin position="3"/>
        <end position="75"/>
    </location>
</feature>
<dbReference type="FunFam" id="1.10.8.10:FF:000002">
    <property type="entry name" value="UV excision repair protein RAD23 homolog"/>
    <property type="match status" value="1"/>
</dbReference>
<keyword evidence="4 5" id="KW-0539">Nucleus</keyword>
<feature type="domain" description="UBA" evidence="7">
    <location>
        <begin position="368"/>
        <end position="409"/>
    </location>
</feature>
<dbReference type="InterPro" id="IPR029071">
    <property type="entry name" value="Ubiquitin-like_domsf"/>
</dbReference>
<evidence type="ECO:0000256" key="6">
    <source>
        <dbReference type="SAM" id="MobiDB-lite"/>
    </source>
</evidence>